<dbReference type="InterPro" id="IPR050554">
    <property type="entry name" value="Met_Synthase/Corrinoid"/>
</dbReference>
<feature type="binding site" evidence="23">
    <location>
        <position position="1187"/>
    </location>
    <ligand>
        <name>S-adenosyl-L-methionine</name>
        <dbReference type="ChEBI" id="CHEBI:59789"/>
    </ligand>
</feature>
<dbReference type="eggNOG" id="COG1410">
    <property type="taxonomic scope" value="Bacteria"/>
</dbReference>
<dbReference type="PATRIC" id="fig|909613.9.peg.6112"/>
<dbReference type="Pfam" id="PF02965">
    <property type="entry name" value="Met_synt_B12"/>
    <property type="match status" value="1"/>
</dbReference>
<comment type="similarity">
    <text evidence="5">Belongs to the vitamin-B12 dependent methionine synthase family.</text>
</comment>
<dbReference type="InterPro" id="IPR033706">
    <property type="entry name" value="Met_synthase_B12-bd"/>
</dbReference>
<dbReference type="SUPFAM" id="SSF52242">
    <property type="entry name" value="Cobalamin (vitamin B12)-binding domain"/>
    <property type="match status" value="1"/>
</dbReference>
<dbReference type="Pfam" id="PF00809">
    <property type="entry name" value="Pterin_bind"/>
    <property type="match status" value="1"/>
</dbReference>
<dbReference type="FunFam" id="1.10.1240.10:FF:000001">
    <property type="entry name" value="Methionine synthase"/>
    <property type="match status" value="1"/>
</dbReference>
<evidence type="ECO:0000256" key="10">
    <source>
        <dbReference type="ARBA" id="ARBA00022628"/>
    </source>
</evidence>
<protein>
    <recommendedName>
        <fullName evidence="7 20">Methionine synthase</fullName>
        <ecNumber evidence="6 20">2.1.1.13</ecNumber>
    </recommendedName>
    <alternativeName>
        <fullName evidence="19 21">5-methyltetrahydrofolate--homocysteine methyltransferase</fullName>
    </alternativeName>
</protein>
<dbReference type="GO" id="GO:0046653">
    <property type="term" value="P:tetrahydrofolate metabolic process"/>
    <property type="evidence" value="ECO:0007669"/>
    <property type="project" value="TreeGrafter"/>
</dbReference>
<feature type="compositionally biased region" description="Low complexity" evidence="25">
    <location>
        <begin position="64"/>
        <end position="77"/>
    </location>
</feature>
<dbReference type="GO" id="GO:0005829">
    <property type="term" value="C:cytosol"/>
    <property type="evidence" value="ECO:0007669"/>
    <property type="project" value="TreeGrafter"/>
</dbReference>
<dbReference type="PROSITE" id="PS51332">
    <property type="entry name" value="B12_BINDING"/>
    <property type="match status" value="1"/>
</dbReference>
<proteinExistence type="inferred from homology"/>
<dbReference type="EC" id="2.1.1.13" evidence="6 20"/>
<name>W7IQ19_9PSEU</name>
<dbReference type="GO" id="GO:0008270">
    <property type="term" value="F:zinc ion binding"/>
    <property type="evidence" value="ECO:0007669"/>
    <property type="project" value="UniProtKB-UniRule"/>
</dbReference>
<evidence type="ECO:0000256" key="14">
    <source>
        <dbReference type="ARBA" id="ARBA00022737"/>
    </source>
</evidence>
<dbReference type="SUPFAM" id="SSF82282">
    <property type="entry name" value="Homocysteine S-methyltransferase"/>
    <property type="match status" value="1"/>
</dbReference>
<keyword evidence="13 21" id="KW-0479">Metal-binding</keyword>
<keyword evidence="17 21" id="KW-0170">Cobalt</keyword>
<dbReference type="InterPro" id="IPR004223">
    <property type="entry name" value="VitB12-dep_Met_synth_activ_dom"/>
</dbReference>
<dbReference type="Gene3D" id="1.10.288.10">
    <property type="entry name" value="Cobalamin-dependent Methionine Synthase, domain 2"/>
    <property type="match status" value="1"/>
</dbReference>
<dbReference type="EMBL" id="AYXG01000236">
    <property type="protein sequence ID" value="EWC58611.1"/>
    <property type="molecule type" value="Genomic_DNA"/>
</dbReference>
<evidence type="ECO:0000259" key="28">
    <source>
        <dbReference type="PROSITE" id="PS50974"/>
    </source>
</evidence>
<dbReference type="CDD" id="cd02069">
    <property type="entry name" value="methionine_synthase_B12_BD"/>
    <property type="match status" value="1"/>
</dbReference>
<dbReference type="eggNOG" id="COG0646">
    <property type="taxonomic scope" value="Bacteria"/>
</dbReference>
<evidence type="ECO:0000259" key="27">
    <source>
        <dbReference type="PROSITE" id="PS50972"/>
    </source>
</evidence>
<feature type="binding site" evidence="23">
    <location>
        <position position="876"/>
    </location>
    <ligand>
        <name>methylcob(III)alamin</name>
        <dbReference type="ChEBI" id="CHEBI:28115"/>
    </ligand>
</feature>
<feature type="binding site" evidence="22 24">
    <location>
        <position position="377"/>
    </location>
    <ligand>
        <name>Zn(2+)</name>
        <dbReference type="ChEBI" id="CHEBI:29105"/>
    </ligand>
</feature>
<dbReference type="FunFam" id="3.20.20.20:FF:000002">
    <property type="entry name" value="Methionine synthase"/>
    <property type="match status" value="1"/>
</dbReference>
<keyword evidence="12 21" id="KW-0949">S-adenosyl-L-methionine</keyword>
<evidence type="ECO:0000256" key="9">
    <source>
        <dbReference type="ARBA" id="ARBA00022605"/>
    </source>
</evidence>
<evidence type="ECO:0000256" key="3">
    <source>
        <dbReference type="ARBA" id="ARBA00001956"/>
    </source>
</evidence>
<comment type="caution">
    <text evidence="31">The sequence shown here is derived from an EMBL/GenBank/DDBJ whole genome shotgun (WGS) entry which is preliminary data.</text>
</comment>
<comment type="cofactor">
    <cofactor evidence="3 21 22">
        <name>methylcob(III)alamin</name>
        <dbReference type="ChEBI" id="CHEBI:28115"/>
    </cofactor>
</comment>
<dbReference type="Pfam" id="PF02607">
    <property type="entry name" value="B12-binding_2"/>
    <property type="match status" value="1"/>
</dbReference>
<evidence type="ECO:0000256" key="4">
    <source>
        <dbReference type="ARBA" id="ARBA00005178"/>
    </source>
</evidence>
<dbReference type="SUPFAM" id="SSF47644">
    <property type="entry name" value="Methionine synthase domain"/>
    <property type="match status" value="1"/>
</dbReference>
<keyword evidence="9 21" id="KW-0028">Amino-acid biosynthesis</keyword>
<evidence type="ECO:0000256" key="11">
    <source>
        <dbReference type="ARBA" id="ARBA00022679"/>
    </source>
</evidence>
<dbReference type="GO" id="GO:0008705">
    <property type="term" value="F:methionine synthase activity"/>
    <property type="evidence" value="ECO:0007669"/>
    <property type="project" value="UniProtKB-UniRule"/>
</dbReference>
<dbReference type="SUPFAM" id="SSF51717">
    <property type="entry name" value="Dihydropteroate synthetase-like"/>
    <property type="match status" value="1"/>
</dbReference>
<feature type="binding site" evidence="23">
    <location>
        <position position="932"/>
    </location>
    <ligand>
        <name>methylcob(III)alamin</name>
        <dbReference type="ChEBI" id="CHEBI:28115"/>
    </ligand>
</feature>
<dbReference type="Gene3D" id="3.40.50.280">
    <property type="entry name" value="Cobalamin-binding domain"/>
    <property type="match status" value="1"/>
</dbReference>
<evidence type="ECO:0000256" key="22">
    <source>
        <dbReference type="PIRSR" id="PIRSR000381-1"/>
    </source>
</evidence>
<evidence type="ECO:0000259" key="30">
    <source>
        <dbReference type="PROSITE" id="PS51337"/>
    </source>
</evidence>
<organism evidence="31 32">
    <name type="scientific">Actinokineospora spheciospongiae</name>
    <dbReference type="NCBI Taxonomy" id="909613"/>
    <lineage>
        <taxon>Bacteria</taxon>
        <taxon>Bacillati</taxon>
        <taxon>Actinomycetota</taxon>
        <taxon>Actinomycetes</taxon>
        <taxon>Pseudonocardiales</taxon>
        <taxon>Pseudonocardiaceae</taxon>
        <taxon>Actinokineospora</taxon>
    </lineage>
</organism>
<evidence type="ECO:0000256" key="25">
    <source>
        <dbReference type="SAM" id="MobiDB-lite"/>
    </source>
</evidence>
<dbReference type="InterPro" id="IPR000489">
    <property type="entry name" value="Pterin-binding_dom"/>
</dbReference>
<evidence type="ECO:0000256" key="17">
    <source>
        <dbReference type="ARBA" id="ARBA00023285"/>
    </source>
</evidence>
<evidence type="ECO:0000256" key="15">
    <source>
        <dbReference type="ARBA" id="ARBA00022833"/>
    </source>
</evidence>
<keyword evidence="15 21" id="KW-0862">Zinc</keyword>
<evidence type="ECO:0000256" key="7">
    <source>
        <dbReference type="ARBA" id="ARBA00013998"/>
    </source>
</evidence>
<evidence type="ECO:0000256" key="1">
    <source>
        <dbReference type="ARBA" id="ARBA00001700"/>
    </source>
</evidence>
<dbReference type="Gene3D" id="3.20.20.330">
    <property type="entry name" value="Homocysteine-binding-like domain"/>
    <property type="match status" value="1"/>
</dbReference>
<evidence type="ECO:0000313" key="31">
    <source>
        <dbReference type="EMBL" id="EWC58611.1"/>
    </source>
</evidence>
<dbReference type="SUPFAM" id="SSF56507">
    <property type="entry name" value="Methionine synthase activation domain-like"/>
    <property type="match status" value="1"/>
</dbReference>
<evidence type="ECO:0000256" key="18">
    <source>
        <dbReference type="ARBA" id="ARBA00025552"/>
    </source>
</evidence>
<evidence type="ECO:0000256" key="24">
    <source>
        <dbReference type="PROSITE-ProRule" id="PRU00333"/>
    </source>
</evidence>
<feature type="binding site" description="axial binding residue" evidence="22">
    <location>
        <position position="831"/>
    </location>
    <ligand>
        <name>methylcob(III)alamin</name>
        <dbReference type="ChEBI" id="CHEBI:28115"/>
    </ligand>
    <ligandPart>
        <name>Co</name>
        <dbReference type="ChEBI" id="CHEBI:27638"/>
    </ligandPart>
</feature>
<dbReference type="InterPro" id="IPR036589">
    <property type="entry name" value="HCY_dom_sf"/>
</dbReference>
<dbReference type="Gene3D" id="3.20.20.20">
    <property type="entry name" value="Dihydropteroate synthase-like"/>
    <property type="match status" value="1"/>
</dbReference>
<dbReference type="Gene3D" id="3.10.196.10">
    <property type="entry name" value="Vitamin B12-dependent methionine synthase, activation domain"/>
    <property type="match status" value="1"/>
</dbReference>
<dbReference type="PANTHER" id="PTHR45833:SF1">
    <property type="entry name" value="METHIONINE SYNTHASE"/>
    <property type="match status" value="1"/>
</dbReference>
<dbReference type="FunFam" id="3.20.20.330:FF:000001">
    <property type="entry name" value="Methionine synthase"/>
    <property type="match status" value="1"/>
</dbReference>
<evidence type="ECO:0000256" key="23">
    <source>
        <dbReference type="PIRSR" id="PIRSR000381-2"/>
    </source>
</evidence>
<comment type="domain">
    <text evidence="21">Modular enzyme with four functionally distinct domains. The isolated Hcy-binding domain catalyzes methyl transfer from free methylcobalamin to homocysteine. The Hcy-binding domain in association with the pterin-binding domain catalyzes the methylation of cob(I)alamin by methyltetrahydrofolate and the methylation of homocysteine. The B12-binding domain binds the cofactor. The AdoMet activation domain binds S-adenosyl-L-methionine. Under aerobic conditions cob(I)alamin can be converted to inactive cob(II)alamin. Reductive methylation by S-adenosyl-L-methionine and flavodoxin regenerates methylcobalamin.</text>
</comment>
<dbReference type="Gene3D" id="1.10.1240.10">
    <property type="entry name" value="Methionine synthase domain"/>
    <property type="match status" value="1"/>
</dbReference>
<evidence type="ECO:0000259" key="26">
    <source>
        <dbReference type="PROSITE" id="PS50970"/>
    </source>
</evidence>
<feature type="domain" description="Pterin-binding" evidence="27">
    <location>
        <begin position="422"/>
        <end position="683"/>
    </location>
</feature>
<feature type="binding site" evidence="23">
    <location>
        <begin position="828"/>
        <end position="832"/>
    </location>
    <ligand>
        <name>methylcob(III)alamin</name>
        <dbReference type="ChEBI" id="CHEBI:28115"/>
    </ligand>
</feature>
<gene>
    <name evidence="31" type="ORF">UO65_6112</name>
</gene>
<dbReference type="PROSITE" id="PS50974">
    <property type="entry name" value="ADOMET_ACTIVATION"/>
    <property type="match status" value="1"/>
</dbReference>
<dbReference type="InterPro" id="IPR011005">
    <property type="entry name" value="Dihydropteroate_synth-like_sf"/>
</dbReference>
<dbReference type="InterPro" id="IPR037010">
    <property type="entry name" value="VitB12-dep_Met_synth_activ_sf"/>
</dbReference>
<evidence type="ECO:0000259" key="29">
    <source>
        <dbReference type="PROSITE" id="PS51332"/>
    </source>
</evidence>
<keyword evidence="14" id="KW-0677">Repeat</keyword>
<evidence type="ECO:0000256" key="13">
    <source>
        <dbReference type="ARBA" id="ARBA00022723"/>
    </source>
</evidence>
<evidence type="ECO:0000256" key="21">
    <source>
        <dbReference type="PIRNR" id="PIRNR000381"/>
    </source>
</evidence>
<dbReference type="PROSITE" id="PS51337">
    <property type="entry name" value="B12_BINDING_NTER"/>
    <property type="match status" value="1"/>
</dbReference>
<dbReference type="NCBIfam" id="NF007024">
    <property type="entry name" value="PRK09490.1"/>
    <property type="match status" value="1"/>
</dbReference>
<evidence type="ECO:0000256" key="12">
    <source>
        <dbReference type="ARBA" id="ARBA00022691"/>
    </source>
</evidence>
<dbReference type="InterPro" id="IPR011822">
    <property type="entry name" value="MetH"/>
</dbReference>
<feature type="binding site" evidence="22 24">
    <location>
        <position position="376"/>
    </location>
    <ligand>
        <name>Zn(2+)</name>
        <dbReference type="ChEBI" id="CHEBI:29105"/>
    </ligand>
</feature>
<dbReference type="InterPro" id="IPR003726">
    <property type="entry name" value="HCY_dom"/>
</dbReference>
<comment type="pathway">
    <text evidence="4 21">Amino-acid biosynthesis; L-methionine biosynthesis via de novo pathway; L-methionine from L-homocysteine (MetH route): step 1/1.</text>
</comment>
<evidence type="ECO:0000256" key="8">
    <source>
        <dbReference type="ARBA" id="ARBA00022603"/>
    </source>
</evidence>
<evidence type="ECO:0000256" key="19">
    <source>
        <dbReference type="ARBA" id="ARBA00031040"/>
    </source>
</evidence>
<keyword evidence="10 21" id="KW-0846">Cobalamin</keyword>
<dbReference type="GO" id="GO:0031419">
    <property type="term" value="F:cobalamin binding"/>
    <property type="evidence" value="ECO:0007669"/>
    <property type="project" value="UniProtKB-UniRule"/>
</dbReference>
<keyword evidence="16 21" id="KW-0486">Methionine biosynthesis</keyword>
<reference evidence="31 32" key="1">
    <citation type="journal article" date="2014" name="Genome Announc.">
        <title>Draft Genome Sequence of the Antitrypanosomally Active Sponge-Associated Bacterium Actinokineospora sp. Strain EG49.</title>
        <authorList>
            <person name="Harjes J."/>
            <person name="Ryu T."/>
            <person name="Abdelmohsen U.R."/>
            <person name="Moitinho-Silva L."/>
            <person name="Horn H."/>
            <person name="Ravasi T."/>
            <person name="Hentschel U."/>
        </authorList>
    </citation>
    <scope>NUCLEOTIDE SEQUENCE [LARGE SCALE GENOMIC DNA]</scope>
    <source>
        <strain evidence="31 32">EG49</strain>
    </source>
</reference>
<dbReference type="InterPro" id="IPR003759">
    <property type="entry name" value="Cbl-bd_cap"/>
</dbReference>
<accession>W7IQ19</accession>
<keyword evidence="11 21" id="KW-0808">Transferase</keyword>
<evidence type="ECO:0000256" key="6">
    <source>
        <dbReference type="ARBA" id="ARBA00012032"/>
    </source>
</evidence>
<feature type="domain" description="AdoMet activation" evidence="28">
    <location>
        <begin position="966"/>
        <end position="1279"/>
    </location>
</feature>
<evidence type="ECO:0000256" key="2">
    <source>
        <dbReference type="ARBA" id="ARBA00001947"/>
    </source>
</evidence>
<feature type="domain" description="B12-binding N-terminal" evidence="30">
    <location>
        <begin position="713"/>
        <end position="807"/>
    </location>
</feature>
<sequence>MSGIEAPETAGRARSVSEVWIATHPEDPALVKSMPGSRGAATGVTPPRSSREAVGKGVSNRRGGPLATPSSATTTTGDRTRALEELLAQRVAVLDGAWGTMLQGAKLSPEDFRGDLIGADHPKDVTGDPDLLNLTRPDVILDVHRQYLAAGADITTTNTFTATSIGQADYGLEPLVREMNLAAARLARQAADEAGGRFVAGSIGPLNVTLSLSPKVEDPAYRAVTFDQVKATYAEQIAALAEGGVDLLMIETIFDTLNCKAAIAAAREVAPQLPLWISVTIVDLSGRTLSGQTVEAFWRSIAHAEPLVVGVNCALGAAEVRPHVAELARFANTFTASHPNAGLPNAFGGYDQTPAEMAALIGEFAGSGMVNAVGGCCGTTPAHIAAIAEAVKGMPTREVARPEPVTRFSGLEPFAIGPDTGFVMIGERTNVTGSAKFRRLIEGDNHQAAVDVALEQVRGGANLLDVNMDADLLDSEAAMVTFLNLIATEPEVARIPVMVDSSRWSVLEAGLKCVQGKGVVNSISLKEGEEPFLAQARTIRDYGAGVVVMAFDEKGQADTTERKVDICARAYKLLTEEVGFPAEDIIFDPNVLAVATGIEEHNGYAKAFIDALPLIKERCPGVRISGGISNLSFSFRGNDVVREAMHSAFLFHAVTAGLDMGIVNAGQLAVYQDIPAELLELVEDVLFDRRPDATDRLVSYAENVKGKGTKRVVDLTWREGTVAQRLEHALVHGIVDFVEEDTEEARLVAARPLDVIEGPLMDGMKVVGDLFGAGKMFLPQVVKSARVMKRSVAYLEPFMEAEKEKARLEGREEAVRGQGKVVLATVKGDVHDIGKNIVGVVLGCNNYEVIDLGVMVPAATILDTAVAEGADAVGLSGLITPSLDEMVGVATEIQRRGLKLPLLIGGATTSRQHTAVRIAPAYDGTTVHVLDASRVVGVVSDLMNSDRAELLAAETRVDQEKLRVQHANRQHKALLTLAAARANREEVDFADLPTPAFTGVREVSPTIPELREMVDWTFLFLAWELKGKYPAILEQPVARELFDDAMALLDQIIAEGSFTARGSYGFWAAHSEGDDIVLPEVGVRFPMLRQQTEKPEGRPNRCLADYVAPGGDHLGGFAVAIHGADKLAAEYEAKQDDYKAIMVKALADRLAEAFAEWIHLKARREWFEPDATPDLADLHAERFRGIRPALGYPASPDHTEKKDLFTLLEAESHGMGLTESYAMTPAAAVSGIIFANPASRYFTVGRINQDQVKDYAERRQMPVGEVERWLRPNLSYEPR</sequence>
<feature type="region of interest" description="Disordered" evidence="25">
    <location>
        <begin position="27"/>
        <end position="78"/>
    </location>
</feature>
<evidence type="ECO:0000256" key="16">
    <source>
        <dbReference type="ARBA" id="ARBA00023167"/>
    </source>
</evidence>
<dbReference type="GO" id="GO:0050667">
    <property type="term" value="P:homocysteine metabolic process"/>
    <property type="evidence" value="ECO:0007669"/>
    <property type="project" value="TreeGrafter"/>
</dbReference>
<comment type="function">
    <text evidence="18 21">Catalyzes the transfer of a methyl group from methyl-cobalamin to homocysteine, yielding enzyme-bound cob(I)alamin and methionine. Subsequently, remethylates the cofactor using methyltetrahydrofolate.</text>
</comment>
<evidence type="ECO:0000313" key="32">
    <source>
        <dbReference type="Proteomes" id="UP000019277"/>
    </source>
</evidence>
<dbReference type="Pfam" id="PF02574">
    <property type="entry name" value="S-methyl_trans"/>
    <property type="match status" value="1"/>
</dbReference>
<dbReference type="CDD" id="cd00740">
    <property type="entry name" value="MeTr"/>
    <property type="match status" value="1"/>
</dbReference>
<dbReference type="AlphaFoldDB" id="W7IQ19"/>
<dbReference type="NCBIfam" id="TIGR02082">
    <property type="entry name" value="metH"/>
    <property type="match status" value="1"/>
</dbReference>
<dbReference type="GO" id="GO:0032259">
    <property type="term" value="P:methylation"/>
    <property type="evidence" value="ECO:0007669"/>
    <property type="project" value="UniProtKB-KW"/>
</dbReference>
<dbReference type="PROSITE" id="PS50972">
    <property type="entry name" value="PTERIN_BINDING"/>
    <property type="match status" value="1"/>
</dbReference>
<evidence type="ECO:0000256" key="20">
    <source>
        <dbReference type="NCBIfam" id="TIGR02082"/>
    </source>
</evidence>
<feature type="domain" description="B12-binding" evidence="29">
    <location>
        <begin position="818"/>
        <end position="953"/>
    </location>
</feature>
<dbReference type="STRING" id="909613.UO65_6112"/>
<feature type="binding site" evidence="23">
    <location>
        <position position="757"/>
    </location>
    <ligand>
        <name>methylcob(III)alamin</name>
        <dbReference type="ChEBI" id="CHEBI:28115"/>
    </ligand>
</feature>
<comment type="catalytic activity">
    <reaction evidence="1 21">
        <text>(6S)-5-methyl-5,6,7,8-tetrahydrofolate + L-homocysteine = (6S)-5,6,7,8-tetrahydrofolate + L-methionine</text>
        <dbReference type="Rhea" id="RHEA:11172"/>
        <dbReference type="ChEBI" id="CHEBI:18608"/>
        <dbReference type="ChEBI" id="CHEBI:57453"/>
        <dbReference type="ChEBI" id="CHEBI:57844"/>
        <dbReference type="ChEBI" id="CHEBI:58199"/>
        <dbReference type="EC" id="2.1.1.13"/>
    </reaction>
</comment>
<dbReference type="InterPro" id="IPR006158">
    <property type="entry name" value="Cobalamin-bd"/>
</dbReference>
<dbReference type="Proteomes" id="UP000019277">
    <property type="component" value="Unassembled WGS sequence"/>
</dbReference>
<dbReference type="InterPro" id="IPR036594">
    <property type="entry name" value="Meth_synthase_dom"/>
</dbReference>
<dbReference type="PROSITE" id="PS50970">
    <property type="entry name" value="HCY"/>
    <property type="match status" value="1"/>
</dbReference>
<feature type="binding site" evidence="23">
    <location>
        <position position="880"/>
    </location>
    <ligand>
        <name>methylcob(III)alamin</name>
        <dbReference type="ChEBI" id="CHEBI:28115"/>
    </ligand>
</feature>
<keyword evidence="8 21" id="KW-0489">Methyltransferase</keyword>
<keyword evidence="32" id="KW-1185">Reference proteome</keyword>
<dbReference type="InterPro" id="IPR036724">
    <property type="entry name" value="Cobalamin-bd_sf"/>
</dbReference>
<dbReference type="Pfam" id="PF02310">
    <property type="entry name" value="B12-binding"/>
    <property type="match status" value="1"/>
</dbReference>
<dbReference type="UniPathway" id="UPA00051">
    <property type="reaction ID" value="UER00081"/>
</dbReference>
<dbReference type="PANTHER" id="PTHR45833">
    <property type="entry name" value="METHIONINE SYNTHASE"/>
    <property type="match status" value="1"/>
</dbReference>
<dbReference type="SMART" id="SM01018">
    <property type="entry name" value="B12-binding_2"/>
    <property type="match status" value="1"/>
</dbReference>
<feature type="binding site" evidence="22 24">
    <location>
        <position position="313"/>
    </location>
    <ligand>
        <name>Zn(2+)</name>
        <dbReference type="ChEBI" id="CHEBI:29105"/>
    </ligand>
</feature>
<evidence type="ECO:0000256" key="5">
    <source>
        <dbReference type="ARBA" id="ARBA00010398"/>
    </source>
</evidence>
<feature type="binding site" evidence="23">
    <location>
        <position position="1015"/>
    </location>
    <ligand>
        <name>S-adenosyl-L-methionine</name>
        <dbReference type="ChEBI" id="CHEBI:59789"/>
    </ligand>
</feature>
<feature type="domain" description="Hcy-binding" evidence="26">
    <location>
        <begin position="80"/>
        <end position="391"/>
    </location>
</feature>
<comment type="cofactor">
    <cofactor evidence="2 21 24">
        <name>Zn(2+)</name>
        <dbReference type="ChEBI" id="CHEBI:29105"/>
    </cofactor>
</comment>
<dbReference type="PIRSF" id="PIRSF000381">
    <property type="entry name" value="MetH"/>
    <property type="match status" value="1"/>
</dbReference>
<feature type="binding site" evidence="23">
    <location>
        <begin position="1241"/>
        <end position="1242"/>
    </location>
    <ligand>
        <name>S-adenosyl-L-methionine</name>
        <dbReference type="ChEBI" id="CHEBI:59789"/>
    </ligand>
</feature>